<dbReference type="PROSITE" id="PS01031">
    <property type="entry name" value="SHSP"/>
    <property type="match status" value="1"/>
</dbReference>
<gene>
    <name evidence="4" type="primary">hspX</name>
    <name evidence="4" type="ORF">GCM10022402_49520</name>
</gene>
<dbReference type="Proteomes" id="UP001500908">
    <property type="component" value="Unassembled WGS sequence"/>
</dbReference>
<dbReference type="InterPro" id="IPR031107">
    <property type="entry name" value="Small_HSP"/>
</dbReference>
<evidence type="ECO:0000259" key="3">
    <source>
        <dbReference type="PROSITE" id="PS01031"/>
    </source>
</evidence>
<evidence type="ECO:0000256" key="2">
    <source>
        <dbReference type="RuleBase" id="RU003616"/>
    </source>
</evidence>
<evidence type="ECO:0000313" key="4">
    <source>
        <dbReference type="EMBL" id="GAA3766406.1"/>
    </source>
</evidence>
<dbReference type="SUPFAM" id="SSF49764">
    <property type="entry name" value="HSP20-like chaperones"/>
    <property type="match status" value="1"/>
</dbReference>
<dbReference type="PANTHER" id="PTHR11527">
    <property type="entry name" value="HEAT-SHOCK PROTEIN 20 FAMILY MEMBER"/>
    <property type="match status" value="1"/>
</dbReference>
<accession>A0ABP7GPL4</accession>
<dbReference type="Gene3D" id="2.60.40.790">
    <property type="match status" value="1"/>
</dbReference>
<feature type="domain" description="SHSP" evidence="3">
    <location>
        <begin position="26"/>
        <end position="136"/>
    </location>
</feature>
<name>A0ABP7GPL4_9ACTN</name>
<dbReference type="Pfam" id="PF00011">
    <property type="entry name" value="HSP20"/>
    <property type="match status" value="1"/>
</dbReference>
<organism evidence="4 5">
    <name type="scientific">Salinactinospora qingdaonensis</name>
    <dbReference type="NCBI Taxonomy" id="702744"/>
    <lineage>
        <taxon>Bacteria</taxon>
        <taxon>Bacillati</taxon>
        <taxon>Actinomycetota</taxon>
        <taxon>Actinomycetes</taxon>
        <taxon>Streptosporangiales</taxon>
        <taxon>Nocardiopsidaceae</taxon>
        <taxon>Salinactinospora</taxon>
    </lineage>
</organism>
<dbReference type="InterPro" id="IPR008978">
    <property type="entry name" value="HSP20-like_chaperone"/>
</dbReference>
<evidence type="ECO:0000256" key="1">
    <source>
        <dbReference type="PROSITE-ProRule" id="PRU00285"/>
    </source>
</evidence>
<protein>
    <submittedName>
        <fullName evidence="4">Alpha-crystallin HspX</fullName>
    </submittedName>
</protein>
<evidence type="ECO:0000313" key="5">
    <source>
        <dbReference type="Proteomes" id="UP001500908"/>
    </source>
</evidence>
<dbReference type="CDD" id="cd06464">
    <property type="entry name" value="ACD_sHsps-like"/>
    <property type="match status" value="1"/>
</dbReference>
<sequence length="138" mass="15552">MNRLAHRERHLPIPGFAELFENPFAAFPQMAGMRVEDFIREGRYIVRAELPGVDPEKDVNVTVSHGTLTITAEREEETRERRRTEFHYGSFSRTIALPNDADEDDVSANYSNGILEVSIGLAEAGREGRQIPVSRPGE</sequence>
<comment type="similarity">
    <text evidence="1 2">Belongs to the small heat shock protein (HSP20) family.</text>
</comment>
<dbReference type="InterPro" id="IPR002068">
    <property type="entry name" value="A-crystallin/Hsp20_dom"/>
</dbReference>
<dbReference type="RefSeq" id="WP_344977412.1">
    <property type="nucleotide sequence ID" value="NZ_BAABDD010000052.1"/>
</dbReference>
<proteinExistence type="inferred from homology"/>
<reference evidence="5" key="1">
    <citation type="journal article" date="2019" name="Int. J. Syst. Evol. Microbiol.">
        <title>The Global Catalogue of Microorganisms (GCM) 10K type strain sequencing project: providing services to taxonomists for standard genome sequencing and annotation.</title>
        <authorList>
            <consortium name="The Broad Institute Genomics Platform"/>
            <consortium name="The Broad Institute Genome Sequencing Center for Infectious Disease"/>
            <person name="Wu L."/>
            <person name="Ma J."/>
        </authorList>
    </citation>
    <scope>NUCLEOTIDE SEQUENCE [LARGE SCALE GENOMIC DNA]</scope>
    <source>
        <strain evidence="5">JCM 17137</strain>
    </source>
</reference>
<comment type="caution">
    <text evidence="4">The sequence shown here is derived from an EMBL/GenBank/DDBJ whole genome shotgun (WGS) entry which is preliminary data.</text>
</comment>
<dbReference type="EMBL" id="BAABDD010000052">
    <property type="protein sequence ID" value="GAA3766406.1"/>
    <property type="molecule type" value="Genomic_DNA"/>
</dbReference>
<keyword evidence="5" id="KW-1185">Reference proteome</keyword>